<dbReference type="Proteomes" id="UP001277183">
    <property type="component" value="Unassembled WGS sequence"/>
</dbReference>
<dbReference type="RefSeq" id="WP_148248193.1">
    <property type="nucleotide sequence ID" value="NZ_JAOCIE010000022.1"/>
</dbReference>
<proteinExistence type="predicted"/>
<reference evidence="3" key="1">
    <citation type="submission" date="2021-01" db="EMBL/GenBank/DDBJ databases">
        <title>GES Beta-lactamases isolated from hospital effluents in Brazil.</title>
        <authorList>
            <person name="Conte D."/>
            <person name="Mesa D."/>
            <person name="Palmeiro J.K."/>
            <person name="Dalla-Costa L.M."/>
        </authorList>
    </citation>
    <scope>NUCLEOTIDE SEQUENCE [LARGE SCALE GENOMIC DNA]</scope>
    <source>
        <strain evidence="3">Aero21</strain>
        <plasmid evidence="3">p1</plasmid>
    </source>
</reference>
<dbReference type="AlphaFoldDB" id="A0A7U0QRU3"/>
<dbReference type="EMBL" id="JAWZVU010000031">
    <property type="protein sequence ID" value="MDX7719916.1"/>
    <property type="molecule type" value="Genomic_DNA"/>
</dbReference>
<keyword evidence="3" id="KW-0614">Plasmid</keyword>
<sequence>MQYNRSETGYSAQYERVADSVTLLGARSIASSTAELGVTALSYDQAVSDADFDYLSHAYAPGNLEELTDLVCGSGSTKRNPVVGVPEVQFYVDGSPMQMRFAETPGRYGTVFGVNSDYCDGGTLDAVFMSSIGSIGEVPWLVEAKRSIHLVRNGHFFLETMPSFAMVSRSEGSAVSGLFLVRGQHQVEVPVFINKLYASDLSEAYVFTPTFFDNPLR</sequence>
<protein>
    <submittedName>
        <fullName evidence="3">Uncharacterized protein</fullName>
    </submittedName>
</protein>
<gene>
    <name evidence="3" type="ORF">JC965_26375</name>
    <name evidence="1" type="ORF">SJS77_05420</name>
    <name evidence="2" type="ORF">VCX44_17855</name>
</gene>
<keyword evidence="4" id="KW-1185">Reference proteome</keyword>
<organism evidence="3">
    <name type="scientific">Aeromonas caviae</name>
    <name type="common">Aeromonas punctata</name>
    <dbReference type="NCBI Taxonomy" id="648"/>
    <lineage>
        <taxon>Bacteria</taxon>
        <taxon>Pseudomonadati</taxon>
        <taxon>Pseudomonadota</taxon>
        <taxon>Gammaproteobacteria</taxon>
        <taxon>Aeromonadales</taxon>
        <taxon>Aeromonadaceae</taxon>
        <taxon>Aeromonas</taxon>
    </lineage>
</organism>
<dbReference type="EMBL" id="CP068231">
    <property type="protein sequence ID" value="QQX12653.1"/>
    <property type="molecule type" value="Genomic_DNA"/>
</dbReference>
<evidence type="ECO:0000313" key="4">
    <source>
        <dbReference type="Proteomes" id="UP001304847"/>
    </source>
</evidence>
<reference evidence="1" key="2">
    <citation type="submission" date="2023-11" db="EMBL/GenBank/DDBJ databases">
        <title>WGS of Aeromonas in Northern Israel.</title>
        <authorList>
            <person name="Hershko Y."/>
        </authorList>
    </citation>
    <scope>NUCLEOTIDE SEQUENCE</scope>
    <source>
        <strain evidence="1">77416</strain>
    </source>
</reference>
<dbReference type="EMBL" id="JAYGOJ010000121">
    <property type="protein sequence ID" value="MEA9437617.1"/>
    <property type="molecule type" value="Genomic_DNA"/>
</dbReference>
<geneLocation type="plasmid" evidence="3">
    <name>p1</name>
</geneLocation>
<reference evidence="2 4" key="3">
    <citation type="submission" date="2023-12" db="EMBL/GenBank/DDBJ databases">
        <title>Characterization of antibiotic resistance in Aeromonas spp. in hospital effluent.</title>
        <authorList>
            <person name="Negoseki B.R.S."/>
            <person name="Krul D."/>
            <person name="Siqueira A.C."/>
            <person name="Almeida M."/>
            <person name="Mesa D."/>
            <person name="Conte D."/>
            <person name="Dalla-Costa L.M."/>
        </authorList>
    </citation>
    <scope>NUCLEOTIDE SEQUENCE [LARGE SCALE GENOMIC DNA]</scope>
    <source>
        <strain evidence="2 4">36v</strain>
    </source>
</reference>
<evidence type="ECO:0000313" key="2">
    <source>
        <dbReference type="EMBL" id="MEA9437617.1"/>
    </source>
</evidence>
<dbReference type="Proteomes" id="UP001304847">
    <property type="component" value="Unassembled WGS sequence"/>
</dbReference>
<name>A0A7U0QRU3_AERCA</name>
<evidence type="ECO:0000313" key="3">
    <source>
        <dbReference type="EMBL" id="QQX12653.1"/>
    </source>
</evidence>
<evidence type="ECO:0000313" key="1">
    <source>
        <dbReference type="EMBL" id="MDX7719916.1"/>
    </source>
</evidence>
<accession>A0A7U0QRU3</accession>